<gene>
    <name evidence="2" type="ORF">LMG22037_03057</name>
</gene>
<protein>
    <recommendedName>
        <fullName evidence="4">Transmembrane protein</fullName>
    </recommendedName>
</protein>
<evidence type="ECO:0008006" key="4">
    <source>
        <dbReference type="Google" id="ProtNLM"/>
    </source>
</evidence>
<feature type="transmembrane region" description="Helical" evidence="1">
    <location>
        <begin position="33"/>
        <end position="54"/>
    </location>
</feature>
<feature type="transmembrane region" description="Helical" evidence="1">
    <location>
        <begin position="82"/>
        <end position="104"/>
    </location>
</feature>
<keyword evidence="1" id="KW-1133">Transmembrane helix</keyword>
<proteinExistence type="predicted"/>
<evidence type="ECO:0000313" key="3">
    <source>
        <dbReference type="Proteomes" id="UP000494249"/>
    </source>
</evidence>
<organism evidence="2 3">
    <name type="scientific">Paraburkholderia phenoliruptrix</name>
    <dbReference type="NCBI Taxonomy" id="252970"/>
    <lineage>
        <taxon>Bacteria</taxon>
        <taxon>Pseudomonadati</taxon>
        <taxon>Pseudomonadota</taxon>
        <taxon>Betaproteobacteria</taxon>
        <taxon>Burkholderiales</taxon>
        <taxon>Burkholderiaceae</taxon>
        <taxon>Paraburkholderia</taxon>
    </lineage>
</organism>
<name>A0A6J5B5F6_9BURK</name>
<accession>A0A6J5B5F6</accession>
<sequence length="107" mass="11659">MTPISPPGASSYDWPYCALALNDFKRLMMELSVALEIFAVALALLCVALVPVAIRRDPGLALPIVRIDGFRRPRWPNVVTRVGVACLLVSFVLLLSACYCMLAAPRA</sequence>
<dbReference type="RefSeq" id="WP_244142695.1">
    <property type="nucleotide sequence ID" value="NZ_CADFGL010000012.1"/>
</dbReference>
<keyword evidence="1" id="KW-0812">Transmembrane</keyword>
<dbReference type="EMBL" id="CADIKB010000012">
    <property type="protein sequence ID" value="CAB3692471.1"/>
    <property type="molecule type" value="Genomic_DNA"/>
</dbReference>
<evidence type="ECO:0000313" key="2">
    <source>
        <dbReference type="EMBL" id="CAB3692471.1"/>
    </source>
</evidence>
<dbReference type="AlphaFoldDB" id="A0A6J5B5F6"/>
<reference evidence="2 3" key="1">
    <citation type="submission" date="2020-04" db="EMBL/GenBank/DDBJ databases">
        <authorList>
            <person name="De Canck E."/>
        </authorList>
    </citation>
    <scope>NUCLEOTIDE SEQUENCE [LARGE SCALE GENOMIC DNA]</scope>
    <source>
        <strain evidence="2 3">LMG 22037</strain>
    </source>
</reference>
<dbReference type="Proteomes" id="UP000494249">
    <property type="component" value="Unassembled WGS sequence"/>
</dbReference>
<evidence type="ECO:0000256" key="1">
    <source>
        <dbReference type="SAM" id="Phobius"/>
    </source>
</evidence>
<keyword evidence="1" id="KW-0472">Membrane</keyword>